<dbReference type="Gene3D" id="3.30.160.170">
    <property type="entry name" value="FlaG-like"/>
    <property type="match status" value="1"/>
</dbReference>
<proteinExistence type="predicted"/>
<dbReference type="InterPro" id="IPR005186">
    <property type="entry name" value="FlaG"/>
</dbReference>
<keyword evidence="1" id="KW-0966">Cell projection</keyword>
<keyword evidence="1" id="KW-0282">Flagellum</keyword>
<keyword evidence="2" id="KW-1185">Reference proteome</keyword>
<dbReference type="PANTHER" id="PTHR37166:SF1">
    <property type="entry name" value="PROTEIN FLAG"/>
    <property type="match status" value="1"/>
</dbReference>
<name>A0A437QJ81_9GAMM</name>
<dbReference type="SUPFAM" id="SSF160214">
    <property type="entry name" value="FlaG-like"/>
    <property type="match status" value="1"/>
</dbReference>
<sequence>MSSVITGSFSNANANQVTQGNTAVDLNSTKVTDIIAKQQTETDKVEEQPAEQVTPKQLGEAVERINQFVNAEMRTLNFSVDENSGKAVVKVIDFETKDVIRQIPGDEVLRMASAIKRLQEDLGSATGLLIDSKV</sequence>
<comment type="caution">
    <text evidence="1">The sequence shown here is derived from an EMBL/GenBank/DDBJ whole genome shotgun (WGS) entry which is preliminary data.</text>
</comment>
<keyword evidence="1" id="KW-0969">Cilium</keyword>
<dbReference type="Proteomes" id="UP000283077">
    <property type="component" value="Unassembled WGS sequence"/>
</dbReference>
<dbReference type="PANTHER" id="PTHR37166">
    <property type="entry name" value="PROTEIN FLAG"/>
    <property type="match status" value="1"/>
</dbReference>
<dbReference type="EMBL" id="SACS01000017">
    <property type="protein sequence ID" value="RVU34559.1"/>
    <property type="molecule type" value="Genomic_DNA"/>
</dbReference>
<dbReference type="InterPro" id="IPR035924">
    <property type="entry name" value="FlaG-like_sf"/>
</dbReference>
<dbReference type="AlphaFoldDB" id="A0A437QJ81"/>
<accession>A0A437QJ81</accession>
<gene>
    <name evidence="1" type="ORF">EOE67_15055</name>
</gene>
<organism evidence="1 2">
    <name type="scientific">Rheinheimera riviphila</name>
    <dbReference type="NCBI Taxonomy" id="1834037"/>
    <lineage>
        <taxon>Bacteria</taxon>
        <taxon>Pseudomonadati</taxon>
        <taxon>Pseudomonadota</taxon>
        <taxon>Gammaproteobacteria</taxon>
        <taxon>Chromatiales</taxon>
        <taxon>Chromatiaceae</taxon>
        <taxon>Rheinheimera</taxon>
    </lineage>
</organism>
<dbReference type="Pfam" id="PF03646">
    <property type="entry name" value="FlaG"/>
    <property type="match status" value="1"/>
</dbReference>
<protein>
    <submittedName>
        <fullName evidence="1">Flagellar protein FlaG</fullName>
    </submittedName>
</protein>
<evidence type="ECO:0000313" key="2">
    <source>
        <dbReference type="Proteomes" id="UP000283077"/>
    </source>
</evidence>
<dbReference type="RefSeq" id="WP_127700157.1">
    <property type="nucleotide sequence ID" value="NZ_SACS01000017.1"/>
</dbReference>
<evidence type="ECO:0000313" key="1">
    <source>
        <dbReference type="EMBL" id="RVU34559.1"/>
    </source>
</evidence>
<reference evidence="1 2" key="1">
    <citation type="submission" date="2019-01" db="EMBL/GenBank/DDBJ databases">
        <authorList>
            <person name="Chen W.-M."/>
        </authorList>
    </citation>
    <scope>NUCLEOTIDE SEQUENCE [LARGE SCALE GENOMIC DNA]</scope>
    <source>
        <strain evidence="1 2">KYPC3</strain>
    </source>
</reference>
<dbReference type="OrthoDB" id="5741693at2"/>